<comment type="caution">
    <text evidence="1">The sequence shown here is derived from an EMBL/GenBank/DDBJ whole genome shotgun (WGS) entry which is preliminary data.</text>
</comment>
<protein>
    <submittedName>
        <fullName evidence="1">Uncharacterized protein</fullName>
    </submittedName>
</protein>
<evidence type="ECO:0000313" key="2">
    <source>
        <dbReference type="Proteomes" id="UP001177260"/>
    </source>
</evidence>
<gene>
    <name evidence="1" type="ORF">N8T08_001737</name>
</gene>
<keyword evidence="2" id="KW-1185">Reference proteome</keyword>
<evidence type="ECO:0000313" key="1">
    <source>
        <dbReference type="EMBL" id="KAK1138866.1"/>
    </source>
</evidence>
<name>A0ACC3AMT2_9EURO</name>
<accession>A0ACC3AMT2</accession>
<reference evidence="1 2" key="1">
    <citation type="journal article" date="2023" name="ACS Omega">
        <title>Identification of the Neoaspergillic Acid Biosynthesis Gene Cluster by Establishing an In Vitro CRISPR-Ribonucleoprotein Genetic System in Aspergillus melleus.</title>
        <authorList>
            <person name="Yuan B."/>
            <person name="Grau M.F."/>
            <person name="Murata R.M."/>
            <person name="Torok T."/>
            <person name="Venkateswaran K."/>
            <person name="Stajich J.E."/>
            <person name="Wang C.C.C."/>
        </authorList>
    </citation>
    <scope>NUCLEOTIDE SEQUENCE [LARGE SCALE GENOMIC DNA]</scope>
    <source>
        <strain evidence="1 2">IMV 1140</strain>
    </source>
</reference>
<proteinExistence type="predicted"/>
<sequence>MQKPYLFWGTMAMAAMMLVLPSAVDWFRRRNYETFLLLHIAFSVATVIGCFYHTVIFEGHEYWLYLWPVVGIWALDRFLRLIRLAYCNIYVRAHAGKGLQYRSLNTTILIEGPYGEEFPAWNYESILFVAGGTGIAAIVPYIQDHLARSATADGSATRVQDMHLVWTTRQAAFVRQLATGELSPALARSDFDAAFYVTSPGEGYNDEDLRSSVHDEVLDKDLEINMGRPDLQSRILSHAHDAQLRGCSALVLVCGPSAMADQARDAVYRAMRQGYQGIRYVEESFTW</sequence>
<dbReference type="Proteomes" id="UP001177260">
    <property type="component" value="Unassembled WGS sequence"/>
</dbReference>
<dbReference type="EMBL" id="JAOPJF010000126">
    <property type="protein sequence ID" value="KAK1138866.1"/>
    <property type="molecule type" value="Genomic_DNA"/>
</dbReference>
<organism evidence="1 2">
    <name type="scientific">Aspergillus melleus</name>
    <dbReference type="NCBI Taxonomy" id="138277"/>
    <lineage>
        <taxon>Eukaryota</taxon>
        <taxon>Fungi</taxon>
        <taxon>Dikarya</taxon>
        <taxon>Ascomycota</taxon>
        <taxon>Pezizomycotina</taxon>
        <taxon>Eurotiomycetes</taxon>
        <taxon>Eurotiomycetidae</taxon>
        <taxon>Eurotiales</taxon>
        <taxon>Aspergillaceae</taxon>
        <taxon>Aspergillus</taxon>
        <taxon>Aspergillus subgen. Circumdati</taxon>
    </lineage>
</organism>